<dbReference type="PROSITE" id="PS00715">
    <property type="entry name" value="SIGMA70_1"/>
    <property type="match status" value="1"/>
</dbReference>
<dbReference type="PANTHER" id="PTHR30385:SF7">
    <property type="entry name" value="RNA POLYMERASE SIGMA FACTOR FLIA"/>
    <property type="match status" value="1"/>
</dbReference>
<dbReference type="InterPro" id="IPR013324">
    <property type="entry name" value="RNA_pol_sigma_r3/r4-like"/>
</dbReference>
<evidence type="ECO:0000259" key="7">
    <source>
        <dbReference type="PROSITE" id="PS00716"/>
    </source>
</evidence>
<dbReference type="NCBIfam" id="NF005413">
    <property type="entry name" value="PRK06986.1"/>
    <property type="match status" value="1"/>
</dbReference>
<feature type="domain" description="RNA polymerase sigma-70" evidence="7">
    <location>
        <begin position="223"/>
        <end position="249"/>
    </location>
</feature>
<keyword evidence="4 5" id="KW-0804">Transcription</keyword>
<keyword evidence="8" id="KW-0966">Cell projection</keyword>
<dbReference type="PANTHER" id="PTHR30385">
    <property type="entry name" value="SIGMA FACTOR F FLAGELLAR"/>
    <property type="match status" value="1"/>
</dbReference>
<evidence type="ECO:0000256" key="5">
    <source>
        <dbReference type="RuleBase" id="RU362124"/>
    </source>
</evidence>
<sequence length="258" mass="30171">MNDQKREMKIRLDSLWQAWQEWKDPNAREQLVERYLPLVYRTAQNLKMNLPQMIDKDDLVSWGSLGLLDALNKYEHARGLAFETYATTRIRGAMIDGMRDVDWVPRSVREKIKKWESAYRDIEQQQQRPPNQKEIGHYLGLSSKEIVQFSSQLHASQIVSLDQPASQDEEQQNLLAKVVDEQALNQQQLIEEEEEKRFLAQCIDQLPEKEKLVVSMIYYEELTFSETAEVMGLTTGRISQLHSKAMGRLRQQYASLLN</sequence>
<evidence type="ECO:0000313" key="9">
    <source>
        <dbReference type="Proteomes" id="UP001519343"/>
    </source>
</evidence>
<comment type="similarity">
    <text evidence="5">Belongs to the sigma-70 factor family.</text>
</comment>
<accession>A0ABS4GKK4</accession>
<dbReference type="Proteomes" id="UP001519343">
    <property type="component" value="Unassembled WGS sequence"/>
</dbReference>
<dbReference type="NCBIfam" id="TIGR02937">
    <property type="entry name" value="sigma70-ECF"/>
    <property type="match status" value="1"/>
</dbReference>
<evidence type="ECO:0000256" key="2">
    <source>
        <dbReference type="ARBA" id="ARBA00023082"/>
    </source>
</evidence>
<dbReference type="Gene3D" id="1.10.1740.10">
    <property type="match status" value="1"/>
</dbReference>
<proteinExistence type="inferred from homology"/>
<dbReference type="EMBL" id="JAGGKT010000001">
    <property type="protein sequence ID" value="MBP1930803.1"/>
    <property type="molecule type" value="Genomic_DNA"/>
</dbReference>
<dbReference type="InterPro" id="IPR012845">
    <property type="entry name" value="RNA_pol_sigma_FliA_WhiG"/>
</dbReference>
<dbReference type="InterPro" id="IPR007624">
    <property type="entry name" value="RNA_pol_sigma70_r3"/>
</dbReference>
<dbReference type="InterPro" id="IPR007630">
    <property type="entry name" value="RNA_pol_sigma70_r4"/>
</dbReference>
<keyword evidence="9" id="KW-1185">Reference proteome</keyword>
<dbReference type="SUPFAM" id="SSF88946">
    <property type="entry name" value="Sigma2 domain of RNA polymerase sigma factors"/>
    <property type="match status" value="1"/>
</dbReference>
<comment type="function">
    <text evidence="5">Sigma factors are initiation factors that promote the attachment of RNA polymerase to specific initiation sites and are then released.</text>
</comment>
<dbReference type="InterPro" id="IPR000943">
    <property type="entry name" value="RNA_pol_sigma70"/>
</dbReference>
<dbReference type="SUPFAM" id="SSF88659">
    <property type="entry name" value="Sigma3 and sigma4 domains of RNA polymerase sigma factors"/>
    <property type="match status" value="2"/>
</dbReference>
<keyword evidence="3 5" id="KW-0238">DNA-binding</keyword>
<keyword evidence="8" id="KW-0969">Cilium</keyword>
<dbReference type="Pfam" id="PF04539">
    <property type="entry name" value="Sigma70_r3"/>
    <property type="match status" value="1"/>
</dbReference>
<dbReference type="InterPro" id="IPR007627">
    <property type="entry name" value="RNA_pol_sigma70_r2"/>
</dbReference>
<protein>
    <recommendedName>
        <fullName evidence="5">RNA polymerase sigma factor</fullName>
    </recommendedName>
</protein>
<evidence type="ECO:0000256" key="1">
    <source>
        <dbReference type="ARBA" id="ARBA00023015"/>
    </source>
</evidence>
<dbReference type="NCBIfam" id="TIGR02479">
    <property type="entry name" value="FliA_WhiG"/>
    <property type="match status" value="1"/>
</dbReference>
<dbReference type="Gene3D" id="1.20.140.160">
    <property type="match status" value="1"/>
</dbReference>
<dbReference type="Pfam" id="PF04545">
    <property type="entry name" value="Sigma70_r4"/>
    <property type="match status" value="1"/>
</dbReference>
<dbReference type="RefSeq" id="WP_342453775.1">
    <property type="nucleotide sequence ID" value="NZ_JAGGKT010000001.1"/>
</dbReference>
<evidence type="ECO:0000256" key="4">
    <source>
        <dbReference type="ARBA" id="ARBA00023163"/>
    </source>
</evidence>
<keyword evidence="1 5" id="KW-0805">Transcription regulation</keyword>
<comment type="caution">
    <text evidence="8">The sequence shown here is derived from an EMBL/GenBank/DDBJ whole genome shotgun (WGS) entry which is preliminary data.</text>
</comment>
<feature type="domain" description="RNA polymerase sigma-70" evidence="6">
    <location>
        <begin position="58"/>
        <end position="71"/>
    </location>
</feature>
<evidence type="ECO:0000259" key="6">
    <source>
        <dbReference type="PROSITE" id="PS00715"/>
    </source>
</evidence>
<evidence type="ECO:0000256" key="3">
    <source>
        <dbReference type="ARBA" id="ARBA00023125"/>
    </source>
</evidence>
<dbReference type="PROSITE" id="PS00716">
    <property type="entry name" value="SIGMA70_2"/>
    <property type="match status" value="1"/>
</dbReference>
<evidence type="ECO:0000313" key="8">
    <source>
        <dbReference type="EMBL" id="MBP1930803.1"/>
    </source>
</evidence>
<dbReference type="PRINTS" id="PR00046">
    <property type="entry name" value="SIGMA70FCT"/>
</dbReference>
<reference evidence="8 9" key="1">
    <citation type="submission" date="2021-03" db="EMBL/GenBank/DDBJ databases">
        <title>Genomic Encyclopedia of Type Strains, Phase IV (KMG-IV): sequencing the most valuable type-strain genomes for metagenomic binning, comparative biology and taxonomic classification.</title>
        <authorList>
            <person name="Goeker M."/>
        </authorList>
    </citation>
    <scope>NUCLEOTIDE SEQUENCE [LARGE SCALE GENOMIC DNA]</scope>
    <source>
        <strain evidence="8 9">DSM 24738</strain>
    </source>
</reference>
<gene>
    <name evidence="8" type="ORF">J2Z37_000790</name>
</gene>
<organism evidence="8 9">
    <name type="scientific">Ammoniphilus resinae</name>
    <dbReference type="NCBI Taxonomy" id="861532"/>
    <lineage>
        <taxon>Bacteria</taxon>
        <taxon>Bacillati</taxon>
        <taxon>Bacillota</taxon>
        <taxon>Bacilli</taxon>
        <taxon>Bacillales</taxon>
        <taxon>Paenibacillaceae</taxon>
        <taxon>Aneurinibacillus group</taxon>
        <taxon>Ammoniphilus</taxon>
    </lineage>
</organism>
<dbReference type="Pfam" id="PF04542">
    <property type="entry name" value="Sigma70_r2"/>
    <property type="match status" value="1"/>
</dbReference>
<dbReference type="PIRSF" id="PIRSF000770">
    <property type="entry name" value="RNA_pol_sigma-SigE/K"/>
    <property type="match status" value="1"/>
</dbReference>
<keyword evidence="8" id="KW-0282">Flagellum</keyword>
<dbReference type="CDD" id="cd06171">
    <property type="entry name" value="Sigma70_r4"/>
    <property type="match status" value="1"/>
</dbReference>
<dbReference type="InterPro" id="IPR013325">
    <property type="entry name" value="RNA_pol_sigma_r2"/>
</dbReference>
<keyword evidence="2 5" id="KW-0731">Sigma factor</keyword>
<name>A0ABS4GKK4_9BACL</name>
<dbReference type="InterPro" id="IPR014284">
    <property type="entry name" value="RNA_pol_sigma-70_dom"/>
</dbReference>